<protein>
    <submittedName>
        <fullName evidence="3">Uncharacterized protein</fullName>
    </submittedName>
</protein>
<dbReference type="EMBL" id="LR899009">
    <property type="protein sequence ID" value="CAD7077993.1"/>
    <property type="molecule type" value="Genomic_DNA"/>
</dbReference>
<dbReference type="OMA" id="LYFCCLR"/>
<dbReference type="InParanoid" id="A0A7R8UC52"/>
<dbReference type="InterPro" id="IPR029160">
    <property type="entry name" value="UQCC4"/>
</dbReference>
<dbReference type="PANTHER" id="PTHR35268">
    <property type="entry name" value="PROTEIN CCSMST1"/>
    <property type="match status" value="1"/>
</dbReference>
<name>A0A7R8UC52_HERIL</name>
<evidence type="ECO:0000313" key="3">
    <source>
        <dbReference type="EMBL" id="CAD7077993.1"/>
    </source>
</evidence>
<dbReference type="Proteomes" id="UP000594454">
    <property type="component" value="Chromosome 1"/>
</dbReference>
<dbReference type="PANTHER" id="PTHR35268:SF1">
    <property type="entry name" value="UBIQUINOL-CYTOCHROME-C REDUCTASE COMPLEX ASSEMBLY FACTOR 4"/>
    <property type="match status" value="1"/>
</dbReference>
<keyword evidence="4" id="KW-1185">Reference proteome</keyword>
<evidence type="ECO:0000256" key="2">
    <source>
        <dbReference type="SAM" id="Phobius"/>
    </source>
</evidence>
<evidence type="ECO:0000313" key="4">
    <source>
        <dbReference type="Proteomes" id="UP000594454"/>
    </source>
</evidence>
<keyword evidence="2" id="KW-1133">Transmembrane helix</keyword>
<organism evidence="3 4">
    <name type="scientific">Hermetia illucens</name>
    <name type="common">Black soldier fly</name>
    <dbReference type="NCBI Taxonomy" id="343691"/>
    <lineage>
        <taxon>Eukaryota</taxon>
        <taxon>Metazoa</taxon>
        <taxon>Ecdysozoa</taxon>
        <taxon>Arthropoda</taxon>
        <taxon>Hexapoda</taxon>
        <taxon>Insecta</taxon>
        <taxon>Pterygota</taxon>
        <taxon>Neoptera</taxon>
        <taxon>Endopterygota</taxon>
        <taxon>Diptera</taxon>
        <taxon>Brachycera</taxon>
        <taxon>Stratiomyomorpha</taxon>
        <taxon>Stratiomyidae</taxon>
        <taxon>Hermetiinae</taxon>
        <taxon>Hermetia</taxon>
    </lineage>
</organism>
<dbReference type="AlphaFoldDB" id="A0A7R8UC52"/>
<sequence>MVLRVLFGRQLRLSQLRRFQTSSRIAASSSSTETRARQQREGVEEPNNEPIKFFGSQAGAWRAKETRSGGADEALWYQPYVISASLAAFLIYFCVLREENDIDQKLGKSLFDHIEGLEEQQLVIMYKYNRENGLDNSQVVARLKELNIDVKSVMS</sequence>
<evidence type="ECO:0000256" key="1">
    <source>
        <dbReference type="SAM" id="MobiDB-lite"/>
    </source>
</evidence>
<feature type="region of interest" description="Disordered" evidence="1">
    <location>
        <begin position="27"/>
        <end position="48"/>
    </location>
</feature>
<feature type="compositionally biased region" description="Basic and acidic residues" evidence="1">
    <location>
        <begin position="34"/>
        <end position="43"/>
    </location>
</feature>
<accession>A0A7R8UC52</accession>
<keyword evidence="2" id="KW-0472">Membrane</keyword>
<dbReference type="OrthoDB" id="5783753at2759"/>
<feature type="transmembrane region" description="Helical" evidence="2">
    <location>
        <begin position="77"/>
        <end position="96"/>
    </location>
</feature>
<gene>
    <name evidence="3" type="ORF">HERILL_LOCUS1289</name>
</gene>
<keyword evidence="2" id="KW-0812">Transmembrane</keyword>
<dbReference type="Pfam" id="PF15013">
    <property type="entry name" value="CCSMST1"/>
    <property type="match status" value="1"/>
</dbReference>
<reference evidence="3 4" key="1">
    <citation type="submission" date="2020-11" db="EMBL/GenBank/DDBJ databases">
        <authorList>
            <person name="Wallbank WR R."/>
            <person name="Pardo Diaz C."/>
            <person name="Kozak K."/>
            <person name="Martin S."/>
            <person name="Jiggins C."/>
            <person name="Moest M."/>
            <person name="Warren A I."/>
            <person name="Generalovic N T."/>
            <person name="Byers J.R.P. K."/>
            <person name="Montejo-Kovacevich G."/>
            <person name="Yen C E."/>
        </authorList>
    </citation>
    <scope>NUCLEOTIDE SEQUENCE [LARGE SCALE GENOMIC DNA]</scope>
</reference>
<proteinExistence type="predicted"/>